<dbReference type="PANTHER" id="PTHR43084:SF1">
    <property type="entry name" value="PERSULFIDE DIOXYGENASE ETHE1, MITOCHONDRIAL"/>
    <property type="match status" value="1"/>
</dbReference>
<feature type="domain" description="Metallo-beta-lactamase" evidence="1">
    <location>
        <begin position="12"/>
        <end position="167"/>
    </location>
</feature>
<evidence type="ECO:0000313" key="2">
    <source>
        <dbReference type="EMBL" id="MFC7435435.1"/>
    </source>
</evidence>
<name>A0ABW2RBL1_9BURK</name>
<dbReference type="InterPro" id="IPR051682">
    <property type="entry name" value="Mito_Persulfide_Diox"/>
</dbReference>
<protein>
    <recommendedName>
        <fullName evidence="1">Metallo-beta-lactamase domain-containing protein</fullName>
    </recommendedName>
</protein>
<dbReference type="SUPFAM" id="SSF56281">
    <property type="entry name" value="Metallo-hydrolase/oxidoreductase"/>
    <property type="match status" value="1"/>
</dbReference>
<gene>
    <name evidence="2" type="ORF">ACFQNJ_13055</name>
</gene>
<reference evidence="3" key="1">
    <citation type="journal article" date="2019" name="Int. J. Syst. Evol. Microbiol.">
        <title>The Global Catalogue of Microorganisms (GCM) 10K type strain sequencing project: providing services to taxonomists for standard genome sequencing and annotation.</title>
        <authorList>
            <consortium name="The Broad Institute Genomics Platform"/>
            <consortium name="The Broad Institute Genome Sequencing Center for Infectious Disease"/>
            <person name="Wu L."/>
            <person name="Ma J."/>
        </authorList>
    </citation>
    <scope>NUCLEOTIDE SEQUENCE [LARGE SCALE GENOMIC DNA]</scope>
    <source>
        <strain evidence="3">CCUG 54518</strain>
    </source>
</reference>
<dbReference type="SMART" id="SM00849">
    <property type="entry name" value="Lactamase_B"/>
    <property type="match status" value="1"/>
</dbReference>
<evidence type="ECO:0000313" key="3">
    <source>
        <dbReference type="Proteomes" id="UP001596495"/>
    </source>
</evidence>
<dbReference type="EMBL" id="JBHTBX010000008">
    <property type="protein sequence ID" value="MFC7435435.1"/>
    <property type="molecule type" value="Genomic_DNA"/>
</dbReference>
<dbReference type="Gene3D" id="3.60.15.10">
    <property type="entry name" value="Ribonuclease Z/Hydroxyacylglutathione hydrolase-like"/>
    <property type="match status" value="1"/>
</dbReference>
<organism evidence="2 3">
    <name type="scientific">Hydrogenophaga bisanensis</name>
    <dbReference type="NCBI Taxonomy" id="439611"/>
    <lineage>
        <taxon>Bacteria</taxon>
        <taxon>Pseudomonadati</taxon>
        <taxon>Pseudomonadota</taxon>
        <taxon>Betaproteobacteria</taxon>
        <taxon>Burkholderiales</taxon>
        <taxon>Comamonadaceae</taxon>
        <taxon>Hydrogenophaga</taxon>
    </lineage>
</organism>
<sequence>MDIRTIRSLGYGALSYLLADLASGEAALIDPQACDMPLIQAMLGERQLSLRWVLRTHDHDDQRPGELATLRRLGAPIVQGRPEAGVQMPADGDTLPLGASAIRVLRTPGHTPHCLSYVWADRVFCGALLDVGDCPWQPWPADAAMLWDSVTQKVFTLPDETLLFPGQDCHSHSVSTVHDQRRWHPYFAQCSRDDFLARIAALEDEAQCQQA</sequence>
<dbReference type="PANTHER" id="PTHR43084">
    <property type="entry name" value="PERSULFIDE DIOXYGENASE ETHE1"/>
    <property type="match status" value="1"/>
</dbReference>
<dbReference type="InterPro" id="IPR036866">
    <property type="entry name" value="RibonucZ/Hydroxyglut_hydro"/>
</dbReference>
<proteinExistence type="predicted"/>
<dbReference type="RefSeq" id="WP_382258118.1">
    <property type="nucleotide sequence ID" value="NZ_JBHTBX010000008.1"/>
</dbReference>
<accession>A0ABW2RBL1</accession>
<dbReference type="InterPro" id="IPR001279">
    <property type="entry name" value="Metallo-B-lactamas"/>
</dbReference>
<keyword evidence="3" id="KW-1185">Reference proteome</keyword>
<evidence type="ECO:0000259" key="1">
    <source>
        <dbReference type="SMART" id="SM00849"/>
    </source>
</evidence>
<comment type="caution">
    <text evidence="2">The sequence shown here is derived from an EMBL/GenBank/DDBJ whole genome shotgun (WGS) entry which is preliminary data.</text>
</comment>
<dbReference type="Proteomes" id="UP001596495">
    <property type="component" value="Unassembled WGS sequence"/>
</dbReference>